<proteinExistence type="predicted"/>
<dbReference type="PANTHER" id="PTHR33164">
    <property type="entry name" value="TRANSCRIPTIONAL REGULATOR, MARR FAMILY"/>
    <property type="match status" value="1"/>
</dbReference>
<evidence type="ECO:0000313" key="3">
    <source>
        <dbReference type="Proteomes" id="UP000218784"/>
    </source>
</evidence>
<dbReference type="GO" id="GO:0003700">
    <property type="term" value="F:DNA-binding transcription factor activity"/>
    <property type="evidence" value="ECO:0007669"/>
    <property type="project" value="InterPro"/>
</dbReference>
<dbReference type="InterPro" id="IPR036390">
    <property type="entry name" value="WH_DNA-bd_sf"/>
</dbReference>
<dbReference type="InterPro" id="IPR000835">
    <property type="entry name" value="HTH_MarR-typ"/>
</dbReference>
<accession>A0A2A4HVL5</accession>
<dbReference type="SMART" id="SM00347">
    <property type="entry name" value="HTH_MARR"/>
    <property type="match status" value="1"/>
</dbReference>
<name>A0A2A4HVL5_9SPHN</name>
<dbReference type="GO" id="GO:0006950">
    <property type="term" value="P:response to stress"/>
    <property type="evidence" value="ECO:0007669"/>
    <property type="project" value="TreeGrafter"/>
</dbReference>
<dbReference type="Gene3D" id="1.10.10.10">
    <property type="entry name" value="Winged helix-like DNA-binding domain superfamily/Winged helix DNA-binding domain"/>
    <property type="match status" value="1"/>
</dbReference>
<dbReference type="AlphaFoldDB" id="A0A2A4HVL5"/>
<feature type="domain" description="HTH marR-type" evidence="1">
    <location>
        <begin position="1"/>
        <end position="130"/>
    </location>
</feature>
<dbReference type="SUPFAM" id="SSF46785">
    <property type="entry name" value="Winged helix' DNA-binding domain"/>
    <property type="match status" value="1"/>
</dbReference>
<dbReference type="InterPro" id="IPR036388">
    <property type="entry name" value="WH-like_DNA-bd_sf"/>
</dbReference>
<reference evidence="2 3" key="1">
    <citation type="submission" date="2017-09" db="EMBL/GenBank/DDBJ databases">
        <title>Sphingomonas ginsenosidimutans KACC 14949, whole genome shotgun sequence.</title>
        <authorList>
            <person name="Feng G."/>
            <person name="Zhu H."/>
        </authorList>
    </citation>
    <scope>NUCLEOTIDE SEQUENCE [LARGE SCALE GENOMIC DNA]</scope>
    <source>
        <strain evidence="2 3">KACC 14949</strain>
    </source>
</reference>
<sequence>MPDRRSILAARLVIVLFRAFEQAARHADLTIPQFRFMLMLRRGPRRASELAASSGIGRPTASALIAEMERRGLIYRRREEADARAVELRLTEDGERRFARLDEALAGAFETHLPEAEREAILDSFATMALFIDGRGKQHSAATSAD</sequence>
<dbReference type="Proteomes" id="UP000218784">
    <property type="component" value="Unassembled WGS sequence"/>
</dbReference>
<dbReference type="EMBL" id="NWVD01000012">
    <property type="protein sequence ID" value="PCG07717.1"/>
    <property type="molecule type" value="Genomic_DNA"/>
</dbReference>
<organism evidence="2 3">
    <name type="scientific">Sphingomonas ginsenosidimutans</name>
    <dbReference type="NCBI Taxonomy" id="862134"/>
    <lineage>
        <taxon>Bacteria</taxon>
        <taxon>Pseudomonadati</taxon>
        <taxon>Pseudomonadota</taxon>
        <taxon>Alphaproteobacteria</taxon>
        <taxon>Sphingomonadales</taxon>
        <taxon>Sphingomonadaceae</taxon>
        <taxon>Sphingomonas</taxon>
    </lineage>
</organism>
<evidence type="ECO:0000259" key="1">
    <source>
        <dbReference type="PROSITE" id="PS50995"/>
    </source>
</evidence>
<protein>
    <recommendedName>
        <fullName evidence="1">HTH marR-type domain-containing protein</fullName>
    </recommendedName>
</protein>
<comment type="caution">
    <text evidence="2">The sequence shown here is derived from an EMBL/GenBank/DDBJ whole genome shotgun (WGS) entry which is preliminary data.</text>
</comment>
<gene>
    <name evidence="2" type="ORF">COA17_16705</name>
</gene>
<dbReference type="InterPro" id="IPR039422">
    <property type="entry name" value="MarR/SlyA-like"/>
</dbReference>
<dbReference type="Pfam" id="PF12802">
    <property type="entry name" value="MarR_2"/>
    <property type="match status" value="1"/>
</dbReference>
<evidence type="ECO:0000313" key="2">
    <source>
        <dbReference type="EMBL" id="PCG07717.1"/>
    </source>
</evidence>
<dbReference type="RefSeq" id="WP_096613949.1">
    <property type="nucleotide sequence ID" value="NZ_NWVD01000012.1"/>
</dbReference>
<keyword evidence="3" id="KW-1185">Reference proteome</keyword>
<dbReference type="PANTHER" id="PTHR33164:SF89">
    <property type="entry name" value="MARR FAMILY REGULATORY PROTEIN"/>
    <property type="match status" value="1"/>
</dbReference>
<dbReference type="PROSITE" id="PS50995">
    <property type="entry name" value="HTH_MARR_2"/>
    <property type="match status" value="1"/>
</dbReference>